<sequence length="131" mass="14995">MNAHGTGTRVAREINHGTIQENPARYRIIPSKKDPTPIEEVIRLVFRSSSKYDNVLSRDYLCPSYFKKRDVDLLPVFFLRIRSRICRYRKIKVLLDSQKDSSSLVRVPVDLESLVGLGGLGLPLGVDKRLR</sequence>
<gene>
    <name evidence="1" type="ORF">PUN28_013342</name>
</gene>
<name>A0AAW2F803_9HYME</name>
<dbReference type="AlphaFoldDB" id="A0AAW2F803"/>
<proteinExistence type="predicted"/>
<dbReference type="Proteomes" id="UP001430953">
    <property type="component" value="Unassembled WGS sequence"/>
</dbReference>
<keyword evidence="2" id="KW-1185">Reference proteome</keyword>
<evidence type="ECO:0000313" key="1">
    <source>
        <dbReference type="EMBL" id="KAL0112048.1"/>
    </source>
</evidence>
<evidence type="ECO:0000313" key="2">
    <source>
        <dbReference type="Proteomes" id="UP001430953"/>
    </source>
</evidence>
<reference evidence="1 2" key="1">
    <citation type="submission" date="2023-03" db="EMBL/GenBank/DDBJ databases">
        <title>High recombination rates correlate with genetic variation in Cardiocondyla obscurior ants.</title>
        <authorList>
            <person name="Errbii M."/>
        </authorList>
    </citation>
    <scope>NUCLEOTIDE SEQUENCE [LARGE SCALE GENOMIC DNA]</scope>
    <source>
        <strain evidence="1">Alpha-2009</strain>
        <tissue evidence="1">Whole body</tissue>
    </source>
</reference>
<protein>
    <submittedName>
        <fullName evidence="1">Uncharacterized protein</fullName>
    </submittedName>
</protein>
<dbReference type="EMBL" id="JADYXP020000013">
    <property type="protein sequence ID" value="KAL0112048.1"/>
    <property type="molecule type" value="Genomic_DNA"/>
</dbReference>
<accession>A0AAW2F803</accession>
<comment type="caution">
    <text evidence="1">The sequence shown here is derived from an EMBL/GenBank/DDBJ whole genome shotgun (WGS) entry which is preliminary data.</text>
</comment>
<organism evidence="1 2">
    <name type="scientific">Cardiocondyla obscurior</name>
    <dbReference type="NCBI Taxonomy" id="286306"/>
    <lineage>
        <taxon>Eukaryota</taxon>
        <taxon>Metazoa</taxon>
        <taxon>Ecdysozoa</taxon>
        <taxon>Arthropoda</taxon>
        <taxon>Hexapoda</taxon>
        <taxon>Insecta</taxon>
        <taxon>Pterygota</taxon>
        <taxon>Neoptera</taxon>
        <taxon>Endopterygota</taxon>
        <taxon>Hymenoptera</taxon>
        <taxon>Apocrita</taxon>
        <taxon>Aculeata</taxon>
        <taxon>Formicoidea</taxon>
        <taxon>Formicidae</taxon>
        <taxon>Myrmicinae</taxon>
        <taxon>Cardiocondyla</taxon>
    </lineage>
</organism>